<dbReference type="STRING" id="1193182.BN11_100015"/>
<sequence>MRMSRTPMPRGEWIAHEAAHAARADAATAGHLARRASGAKHPVEDFLFEYYNFTPGKLRRWHPGPGVTLADAADTPRAHWPGYVSDDDGSVRLDVPAFVARRGGTIDFTRQLLRATASRPGFTGCFGLHEWAMVYRLAPEQIRHAAYPLRLSPKDTDTVVEAHTIRCSHFDAFRFFTQDALARNTIQPTRDTQVANEQPGCLHAGMDLYKWAHKLTPLTPGDILLDAFDLARDLRTLDMQASPYDLADLGYPPLRIETPEGKAEYAARQRAFAERSNALRLRLLAVLDDVAEATSKVHDTP</sequence>
<keyword evidence="2" id="KW-1185">Reference proteome</keyword>
<dbReference type="EMBL" id="CAJA01000002">
    <property type="protein sequence ID" value="CCH71625.1"/>
    <property type="molecule type" value="Genomic_DNA"/>
</dbReference>
<proteinExistence type="predicted"/>
<accession>W6JT83</accession>
<evidence type="ECO:0000313" key="2">
    <source>
        <dbReference type="Proteomes" id="UP000035763"/>
    </source>
</evidence>
<reference evidence="1 2" key="1">
    <citation type="journal article" date="2013" name="ISME J.">
        <title>A metabolic model for members of the genus Tetrasphaera involved in enhanced biological phosphorus removal.</title>
        <authorList>
            <person name="Kristiansen R."/>
            <person name="Nguyen H.T.T."/>
            <person name="Saunders A.M."/>
            <person name="Nielsen J.L."/>
            <person name="Wimmer R."/>
            <person name="Le V.Q."/>
            <person name="McIlroy S.J."/>
            <person name="Petrovski S."/>
            <person name="Seviour R.J."/>
            <person name="Calteau A."/>
            <person name="Nielsen K.L."/>
            <person name="Nielsen P.H."/>
        </authorList>
    </citation>
    <scope>NUCLEOTIDE SEQUENCE [LARGE SCALE GENOMIC DNA]</scope>
    <source>
        <strain evidence="1 2">Ben110</strain>
    </source>
</reference>
<name>W6JT83_9MICO</name>
<dbReference type="Proteomes" id="UP000035763">
    <property type="component" value="Unassembled WGS sequence"/>
</dbReference>
<evidence type="ECO:0008006" key="3">
    <source>
        <dbReference type="Google" id="ProtNLM"/>
    </source>
</evidence>
<evidence type="ECO:0000313" key="1">
    <source>
        <dbReference type="EMBL" id="CCH71625.1"/>
    </source>
</evidence>
<dbReference type="AlphaFoldDB" id="W6JT83"/>
<comment type="caution">
    <text evidence="1">The sequence shown here is derived from an EMBL/GenBank/DDBJ whole genome shotgun (WGS) entry which is preliminary data.</text>
</comment>
<protein>
    <recommendedName>
        <fullName evidence="3">3-methyladenine DNA glycosylase</fullName>
    </recommendedName>
</protein>
<organism evidence="1 2">
    <name type="scientific">Nostocoides australiense Ben110</name>
    <dbReference type="NCBI Taxonomy" id="1193182"/>
    <lineage>
        <taxon>Bacteria</taxon>
        <taxon>Bacillati</taxon>
        <taxon>Actinomycetota</taxon>
        <taxon>Actinomycetes</taxon>
        <taxon>Micrococcales</taxon>
        <taxon>Intrasporangiaceae</taxon>
        <taxon>Nostocoides</taxon>
    </lineage>
</organism>
<gene>
    <name evidence="1" type="ORF">BN11_100015</name>
</gene>